<dbReference type="EMBL" id="ASGP02000005">
    <property type="protein sequence ID" value="KAH9506069.1"/>
    <property type="molecule type" value="Genomic_DNA"/>
</dbReference>
<gene>
    <name evidence="1" type="ORF">DERF_010816</name>
</gene>
<evidence type="ECO:0000313" key="1">
    <source>
        <dbReference type="EMBL" id="KAH9506069.1"/>
    </source>
</evidence>
<keyword evidence="2" id="KW-1185">Reference proteome</keyword>
<sequence>MEYYSPQIGGLTEPNRLNSIAELIIRNATYVLTTCILAYASGTDVPAAKNVIPIILSEFSSLLGSGIFRQKSSSSGPIRDIRRDFFDRIIIRCAAERNRVFGRNKRLYLIII</sequence>
<reference evidence="1" key="2">
    <citation type="journal article" date="2022" name="Res Sq">
        <title>Comparative Genomics Reveals Insights into the Divergent Evolution of Astigmatic Mites and Household Pest Adaptations.</title>
        <authorList>
            <person name="Xiong Q."/>
            <person name="Wan A.T.-Y."/>
            <person name="Liu X.-Y."/>
            <person name="Fung C.S.-H."/>
            <person name="Xiao X."/>
            <person name="Malainual N."/>
            <person name="Hou J."/>
            <person name="Wang L."/>
            <person name="Wang M."/>
            <person name="Yang K."/>
            <person name="Cui Y."/>
            <person name="Leung E."/>
            <person name="Nong W."/>
            <person name="Shin S.-K."/>
            <person name="Au S."/>
            <person name="Jeong K.Y."/>
            <person name="Chew F.T."/>
            <person name="Hui J."/>
            <person name="Leung T.F."/>
            <person name="Tungtrongchitr A."/>
            <person name="Zhong N."/>
            <person name="Liu Z."/>
            <person name="Tsui S."/>
        </authorList>
    </citation>
    <scope>NUCLEOTIDE SEQUENCE</scope>
    <source>
        <strain evidence="1">Derf</strain>
        <tissue evidence="1">Whole organism</tissue>
    </source>
</reference>
<organism evidence="1 2">
    <name type="scientific">Dermatophagoides farinae</name>
    <name type="common">American house dust mite</name>
    <dbReference type="NCBI Taxonomy" id="6954"/>
    <lineage>
        <taxon>Eukaryota</taxon>
        <taxon>Metazoa</taxon>
        <taxon>Ecdysozoa</taxon>
        <taxon>Arthropoda</taxon>
        <taxon>Chelicerata</taxon>
        <taxon>Arachnida</taxon>
        <taxon>Acari</taxon>
        <taxon>Acariformes</taxon>
        <taxon>Sarcoptiformes</taxon>
        <taxon>Astigmata</taxon>
        <taxon>Psoroptidia</taxon>
        <taxon>Analgoidea</taxon>
        <taxon>Pyroglyphidae</taxon>
        <taxon>Dermatophagoidinae</taxon>
        <taxon>Dermatophagoides</taxon>
    </lineage>
</organism>
<dbReference type="Proteomes" id="UP000790347">
    <property type="component" value="Unassembled WGS sequence"/>
</dbReference>
<evidence type="ECO:0000313" key="2">
    <source>
        <dbReference type="Proteomes" id="UP000790347"/>
    </source>
</evidence>
<dbReference type="AlphaFoldDB" id="A0A922HTP5"/>
<name>A0A922HTP5_DERFA</name>
<accession>A0A922HTP5</accession>
<proteinExistence type="predicted"/>
<comment type="caution">
    <text evidence="1">The sequence shown here is derived from an EMBL/GenBank/DDBJ whole genome shotgun (WGS) entry which is preliminary data.</text>
</comment>
<protein>
    <submittedName>
        <fullName evidence="1">Uncharacterized protein</fullName>
    </submittedName>
</protein>
<reference evidence="1" key="1">
    <citation type="submission" date="2013-05" db="EMBL/GenBank/DDBJ databases">
        <authorList>
            <person name="Yim A.K.Y."/>
            <person name="Chan T.F."/>
            <person name="Ji K.M."/>
            <person name="Liu X.Y."/>
            <person name="Zhou J.W."/>
            <person name="Li R.Q."/>
            <person name="Yang K.Y."/>
            <person name="Li J."/>
            <person name="Li M."/>
            <person name="Law P.T.W."/>
            <person name="Wu Y.L."/>
            <person name="Cai Z.L."/>
            <person name="Qin H."/>
            <person name="Bao Y."/>
            <person name="Leung R.K.K."/>
            <person name="Ng P.K.S."/>
            <person name="Zou J."/>
            <person name="Zhong X.J."/>
            <person name="Ran P.X."/>
            <person name="Zhong N.S."/>
            <person name="Liu Z.G."/>
            <person name="Tsui S.K.W."/>
        </authorList>
    </citation>
    <scope>NUCLEOTIDE SEQUENCE</scope>
    <source>
        <strain evidence="1">Derf</strain>
        <tissue evidence="1">Whole organism</tissue>
    </source>
</reference>